<dbReference type="SUPFAM" id="SSF56059">
    <property type="entry name" value="Glutathione synthetase ATP-binding domain-like"/>
    <property type="match status" value="1"/>
</dbReference>
<name>A0A9P9JK01_FUSRE</name>
<keyword evidence="10" id="KW-1185">Reference proteome</keyword>
<evidence type="ECO:0000256" key="2">
    <source>
        <dbReference type="ARBA" id="ARBA00022598"/>
    </source>
</evidence>
<accession>A0A9P9JK01</accession>
<dbReference type="SUPFAM" id="SSF51246">
    <property type="entry name" value="Rudiment single hybrid motif"/>
    <property type="match status" value="1"/>
</dbReference>
<sequence>MRSPLFLPNLAAVSAGSPKLDRIFIANRGEICCRIISTYRLLGLTSITVYTDEDAGSLHVLEADEAIRIPPRDSSQGSPFLDIDLLLRLAKQAKADAVHPGYGYLSENTEFATAIREASIVFIGPTAQAISTLGNKRQSKEFLAKNGPGIPLIPGYSGTSQEVEELRHAADAIGYPLLLKASAGGGGKGIRIYIEAGKHVEVQIIGDQHGNVISLFERDCSVQRRHQKIIEEAPCSWLSEKMRKAMCDTAFNSRIQVEHPITEEVTGFDIVALQLFVASGGNLKTLPFDDMSITGHSIECRLYAEDPQRQFLPELGIIHAWRPADPSLVPHGRVRFETAVASGTNITMSFDPMIAKIIVWGPDRAHAIQGMISVLSHSLCVGLKTNQLFLQSCLLHPDFRNPAYTTSFIERRLEKLLKHPIRGPLEELRKHITAVPAAYLWNQAAASRRHDHHFGRIGTRFRNQDQDKANNFSHILTVDIQKPISTDVTFEQVVLSTWLPRQGQRNLEHRLHQIALDSILDKVRSGTEYEQGTSPKRLAAIYNSITNLKKADSLTKVPHVNIEIKSLGSTGNQTDVVLDLNNQRFRGTLVFPDGQIIDSPIANQQPHRILFHSSVLGTWIAFKSFDTLTYIESLRVSTVADAAADHSTVVLAPMPCKVLRLLQQTGDVVRAGQKVLVIESMKMEMTIAANGDGQLNYKVQEGQALAEGEIRTHEKSLNQAWMEYWDLGDVAWLELVLQ</sequence>
<dbReference type="InterPro" id="IPR050856">
    <property type="entry name" value="Biotin_carboxylase_complex"/>
</dbReference>
<evidence type="ECO:0000259" key="7">
    <source>
        <dbReference type="PROSITE" id="PS50975"/>
    </source>
</evidence>
<evidence type="ECO:0000256" key="4">
    <source>
        <dbReference type="ARBA" id="ARBA00022840"/>
    </source>
</evidence>
<dbReference type="PANTHER" id="PTHR18866">
    <property type="entry name" value="CARBOXYLASE:PYRUVATE/ACETYL-COA/PROPIONYL-COA CARBOXYLASE"/>
    <property type="match status" value="1"/>
</dbReference>
<dbReference type="SMART" id="SM00878">
    <property type="entry name" value="Biotin_carb_C"/>
    <property type="match status" value="1"/>
</dbReference>
<dbReference type="InterPro" id="IPR011053">
    <property type="entry name" value="Single_hybrid_motif"/>
</dbReference>
<dbReference type="GeneID" id="70228233"/>
<comment type="cofactor">
    <cofactor evidence="1">
        <name>biotin</name>
        <dbReference type="ChEBI" id="CHEBI:57586"/>
    </cofactor>
</comment>
<dbReference type="RefSeq" id="XP_046040902.1">
    <property type="nucleotide sequence ID" value="XM_046198279.1"/>
</dbReference>
<comment type="caution">
    <text evidence="9">The sequence shown here is derived from an EMBL/GenBank/DDBJ whole genome shotgun (WGS) entry which is preliminary data.</text>
</comment>
<dbReference type="GO" id="GO:0005524">
    <property type="term" value="F:ATP binding"/>
    <property type="evidence" value="ECO:0007669"/>
    <property type="project" value="UniProtKB-UniRule"/>
</dbReference>
<evidence type="ECO:0000256" key="6">
    <source>
        <dbReference type="PROSITE-ProRule" id="PRU00409"/>
    </source>
</evidence>
<dbReference type="InterPro" id="IPR011054">
    <property type="entry name" value="Rudment_hybrid_motif"/>
</dbReference>
<dbReference type="Proteomes" id="UP000720189">
    <property type="component" value="Unassembled WGS sequence"/>
</dbReference>
<keyword evidence="5" id="KW-0092">Biotin</keyword>
<dbReference type="InterPro" id="IPR016185">
    <property type="entry name" value="PreATP-grasp_dom_sf"/>
</dbReference>
<dbReference type="PROSITE" id="PS50979">
    <property type="entry name" value="BC"/>
    <property type="match status" value="1"/>
</dbReference>
<dbReference type="GO" id="GO:0016874">
    <property type="term" value="F:ligase activity"/>
    <property type="evidence" value="ECO:0007669"/>
    <property type="project" value="UniProtKB-KW"/>
</dbReference>
<dbReference type="Pfam" id="PF00289">
    <property type="entry name" value="Biotin_carb_N"/>
    <property type="match status" value="1"/>
</dbReference>
<dbReference type="InterPro" id="IPR005481">
    <property type="entry name" value="BC-like_N"/>
</dbReference>
<dbReference type="InterPro" id="IPR011761">
    <property type="entry name" value="ATP-grasp"/>
</dbReference>
<feature type="domain" description="ATP-grasp" evidence="7">
    <location>
        <begin position="140"/>
        <end position="192"/>
    </location>
</feature>
<dbReference type="Pfam" id="PF02786">
    <property type="entry name" value="CPSase_L_D2"/>
    <property type="match status" value="2"/>
</dbReference>
<dbReference type="SUPFAM" id="SSF51230">
    <property type="entry name" value="Single hybrid motif"/>
    <property type="match status" value="1"/>
</dbReference>
<dbReference type="Pfam" id="PF00364">
    <property type="entry name" value="Biotin_lipoyl"/>
    <property type="match status" value="1"/>
</dbReference>
<feature type="domain" description="Biotin carboxylation" evidence="8">
    <location>
        <begin position="19"/>
        <end position="414"/>
    </location>
</feature>
<dbReference type="SUPFAM" id="SSF52440">
    <property type="entry name" value="PreATP-grasp domain"/>
    <property type="match status" value="1"/>
</dbReference>
<evidence type="ECO:0000259" key="8">
    <source>
        <dbReference type="PROSITE" id="PS50979"/>
    </source>
</evidence>
<dbReference type="PROSITE" id="PS50975">
    <property type="entry name" value="ATP_GRASP"/>
    <property type="match status" value="1"/>
</dbReference>
<protein>
    <submittedName>
        <fullName evidence="9">Uncharacterized protein</fullName>
    </submittedName>
</protein>
<evidence type="ECO:0000256" key="1">
    <source>
        <dbReference type="ARBA" id="ARBA00001953"/>
    </source>
</evidence>
<dbReference type="Pfam" id="PF02785">
    <property type="entry name" value="Biotin_carb_C"/>
    <property type="match status" value="1"/>
</dbReference>
<dbReference type="InterPro" id="IPR000089">
    <property type="entry name" value="Biotin_lipoyl"/>
</dbReference>
<dbReference type="InterPro" id="IPR005482">
    <property type="entry name" value="Biotin_COase_C"/>
</dbReference>
<gene>
    <name evidence="9" type="ORF">BKA55DRAFT_681910</name>
</gene>
<reference evidence="9" key="1">
    <citation type="journal article" date="2021" name="Nat. Commun.">
        <title>Genetic determinants of endophytism in the Arabidopsis root mycobiome.</title>
        <authorList>
            <person name="Mesny F."/>
            <person name="Miyauchi S."/>
            <person name="Thiergart T."/>
            <person name="Pickel B."/>
            <person name="Atanasova L."/>
            <person name="Karlsson M."/>
            <person name="Huettel B."/>
            <person name="Barry K.W."/>
            <person name="Haridas S."/>
            <person name="Chen C."/>
            <person name="Bauer D."/>
            <person name="Andreopoulos W."/>
            <person name="Pangilinan J."/>
            <person name="LaButti K."/>
            <person name="Riley R."/>
            <person name="Lipzen A."/>
            <person name="Clum A."/>
            <person name="Drula E."/>
            <person name="Henrissat B."/>
            <person name="Kohler A."/>
            <person name="Grigoriev I.V."/>
            <person name="Martin F.M."/>
            <person name="Hacquard S."/>
        </authorList>
    </citation>
    <scope>NUCLEOTIDE SEQUENCE</scope>
    <source>
        <strain evidence="9">MPI-CAGE-AT-0023</strain>
    </source>
</reference>
<dbReference type="InterPro" id="IPR011764">
    <property type="entry name" value="Biotin_carboxylation_dom"/>
</dbReference>
<dbReference type="PANTHER" id="PTHR18866:SF127">
    <property type="match status" value="1"/>
</dbReference>
<keyword evidence="2" id="KW-0436">Ligase</keyword>
<dbReference type="OrthoDB" id="196847at2759"/>
<dbReference type="GO" id="GO:0046872">
    <property type="term" value="F:metal ion binding"/>
    <property type="evidence" value="ECO:0007669"/>
    <property type="project" value="InterPro"/>
</dbReference>
<evidence type="ECO:0000313" key="9">
    <source>
        <dbReference type="EMBL" id="KAH7205130.1"/>
    </source>
</evidence>
<evidence type="ECO:0000313" key="10">
    <source>
        <dbReference type="Proteomes" id="UP000720189"/>
    </source>
</evidence>
<proteinExistence type="predicted"/>
<dbReference type="CDD" id="cd06850">
    <property type="entry name" value="biotinyl_domain"/>
    <property type="match status" value="1"/>
</dbReference>
<keyword evidence="4 6" id="KW-0067">ATP-binding</keyword>
<dbReference type="PROSITE" id="PS00866">
    <property type="entry name" value="CPSASE_1"/>
    <property type="match status" value="1"/>
</dbReference>
<evidence type="ECO:0000256" key="5">
    <source>
        <dbReference type="ARBA" id="ARBA00023267"/>
    </source>
</evidence>
<dbReference type="InterPro" id="IPR005479">
    <property type="entry name" value="CPAse_ATP-bd"/>
</dbReference>
<dbReference type="AlphaFoldDB" id="A0A9P9JK01"/>
<organism evidence="9 10">
    <name type="scientific">Fusarium redolens</name>
    <dbReference type="NCBI Taxonomy" id="48865"/>
    <lineage>
        <taxon>Eukaryota</taxon>
        <taxon>Fungi</taxon>
        <taxon>Dikarya</taxon>
        <taxon>Ascomycota</taxon>
        <taxon>Pezizomycotina</taxon>
        <taxon>Sordariomycetes</taxon>
        <taxon>Hypocreomycetidae</taxon>
        <taxon>Hypocreales</taxon>
        <taxon>Nectriaceae</taxon>
        <taxon>Fusarium</taxon>
        <taxon>Fusarium redolens species complex</taxon>
    </lineage>
</organism>
<dbReference type="Gene3D" id="2.40.50.100">
    <property type="match status" value="1"/>
</dbReference>
<evidence type="ECO:0000256" key="3">
    <source>
        <dbReference type="ARBA" id="ARBA00022741"/>
    </source>
</evidence>
<dbReference type="Gene3D" id="3.30.470.20">
    <property type="entry name" value="ATP-grasp fold, B domain"/>
    <property type="match status" value="3"/>
</dbReference>
<keyword evidence="3 6" id="KW-0547">Nucleotide-binding</keyword>
<dbReference type="EMBL" id="JAGMUX010000040">
    <property type="protein sequence ID" value="KAH7205130.1"/>
    <property type="molecule type" value="Genomic_DNA"/>
</dbReference>